<organism evidence="5 6">
    <name type="scientific">Paenibacillus aurantius</name>
    <dbReference type="NCBI Taxonomy" id="2918900"/>
    <lineage>
        <taxon>Bacteria</taxon>
        <taxon>Bacillati</taxon>
        <taxon>Bacillota</taxon>
        <taxon>Bacilli</taxon>
        <taxon>Bacillales</taxon>
        <taxon>Paenibacillaceae</taxon>
        <taxon>Paenibacillus</taxon>
    </lineage>
</organism>
<evidence type="ECO:0000259" key="3">
    <source>
        <dbReference type="Pfam" id="PF01408"/>
    </source>
</evidence>
<keyword evidence="6" id="KW-1185">Reference proteome</keyword>
<dbReference type="GO" id="GO:0016491">
    <property type="term" value="F:oxidoreductase activity"/>
    <property type="evidence" value="ECO:0007669"/>
    <property type="project" value="UniProtKB-KW"/>
</dbReference>
<dbReference type="PANTHER" id="PTHR43708">
    <property type="entry name" value="CONSERVED EXPRESSED OXIDOREDUCTASE (EUROFUNG)"/>
    <property type="match status" value="1"/>
</dbReference>
<dbReference type="Gene3D" id="3.40.50.720">
    <property type="entry name" value="NAD(P)-binding Rossmann-like Domain"/>
    <property type="match status" value="1"/>
</dbReference>
<dbReference type="Gene3D" id="3.30.360.10">
    <property type="entry name" value="Dihydrodipicolinate Reductase, domain 2"/>
    <property type="match status" value="1"/>
</dbReference>
<feature type="domain" description="Gfo/Idh/MocA-like oxidoreductase N-terminal" evidence="3">
    <location>
        <begin position="25"/>
        <end position="138"/>
    </location>
</feature>
<dbReference type="GO" id="GO:0000166">
    <property type="term" value="F:nucleotide binding"/>
    <property type="evidence" value="ECO:0007669"/>
    <property type="project" value="InterPro"/>
</dbReference>
<evidence type="ECO:0000256" key="2">
    <source>
        <dbReference type="ARBA" id="ARBA00023002"/>
    </source>
</evidence>
<dbReference type="Proteomes" id="UP001305702">
    <property type="component" value="Chromosome"/>
</dbReference>
<protein>
    <submittedName>
        <fullName evidence="5">Gfo/Idh/MocA family oxidoreductase</fullName>
    </submittedName>
</protein>
<evidence type="ECO:0000259" key="4">
    <source>
        <dbReference type="Pfam" id="PF22725"/>
    </source>
</evidence>
<dbReference type="Pfam" id="PF22725">
    <property type="entry name" value="GFO_IDH_MocA_C3"/>
    <property type="match status" value="1"/>
</dbReference>
<dbReference type="InterPro" id="IPR051317">
    <property type="entry name" value="Gfo/Idh/MocA_oxidoreduct"/>
</dbReference>
<dbReference type="InterPro" id="IPR000683">
    <property type="entry name" value="Gfo/Idh/MocA-like_OxRdtase_N"/>
</dbReference>
<accession>A0AA96LK68</accession>
<dbReference type="Pfam" id="PF01408">
    <property type="entry name" value="GFO_IDH_MocA"/>
    <property type="match status" value="1"/>
</dbReference>
<dbReference type="InterPro" id="IPR036291">
    <property type="entry name" value="NAD(P)-bd_dom_sf"/>
</dbReference>
<reference evidence="5 6" key="1">
    <citation type="submission" date="2022-02" db="EMBL/GenBank/DDBJ databases">
        <title>Paenibacillus sp. MBLB1776 Whole Genome Shotgun Sequencing.</title>
        <authorList>
            <person name="Hwang C.Y."/>
            <person name="Cho E.-S."/>
            <person name="Seo M.-J."/>
        </authorList>
    </citation>
    <scope>NUCLEOTIDE SEQUENCE [LARGE SCALE GENOMIC DNA]</scope>
    <source>
        <strain evidence="5 6">MBLB1776</strain>
    </source>
</reference>
<gene>
    <name evidence="5" type="ORF">MJA45_11440</name>
</gene>
<keyword evidence="2" id="KW-0560">Oxidoreductase</keyword>
<dbReference type="SUPFAM" id="SSF55347">
    <property type="entry name" value="Glyceraldehyde-3-phosphate dehydrogenase-like, C-terminal domain"/>
    <property type="match status" value="1"/>
</dbReference>
<comment type="similarity">
    <text evidence="1">Belongs to the Gfo/Idh/MocA family.</text>
</comment>
<feature type="domain" description="GFO/IDH/MocA-like oxidoreductase" evidence="4">
    <location>
        <begin position="155"/>
        <end position="273"/>
    </location>
</feature>
<name>A0AA96LK68_9BACL</name>
<proteinExistence type="inferred from homology"/>
<dbReference type="AlphaFoldDB" id="A0AA96LK68"/>
<sequence length="368" mass="41216">MNEQTADQLLNLDYAPKLPQDLSMGIAIVGAGEIVRSCHLPAYRMAGFNVRGIFDLDRDKAQAAAQAFGLPRVYLSMAELCADPEVQIVDIAVPAKHQLGVVREGAAAGKHLLCQKPLAESYGEARMIVEACEAAGIRAASNQQMRWSPGISASRSLVRRGLIGQPVQGSIQVNVLTEWENWEWLTKIETLEVMYHSIHYMDSIRYVMGMTPEYIYADGARLPGQPYIGETRTLIHIKFPGEARGLIHDSHNNRQPQDDWYATFRFEGTEGVVKGTNGALYNYPVGREDTISLYSKAFGEGRTLLTPKLEGRWFPHAFMGPMGELMLAVQENREPENSVRDNLITMQMVFASYRSMAENRPVYLKEFQ</sequence>
<dbReference type="KEGG" id="paun:MJA45_11440"/>
<evidence type="ECO:0000256" key="1">
    <source>
        <dbReference type="ARBA" id="ARBA00010928"/>
    </source>
</evidence>
<evidence type="ECO:0000313" key="6">
    <source>
        <dbReference type="Proteomes" id="UP001305702"/>
    </source>
</evidence>
<dbReference type="InterPro" id="IPR055170">
    <property type="entry name" value="GFO_IDH_MocA-like_dom"/>
</dbReference>
<dbReference type="SUPFAM" id="SSF51735">
    <property type="entry name" value="NAD(P)-binding Rossmann-fold domains"/>
    <property type="match status" value="1"/>
</dbReference>
<dbReference type="RefSeq" id="WP_315607378.1">
    <property type="nucleotide sequence ID" value="NZ_CP130318.1"/>
</dbReference>
<dbReference type="EMBL" id="CP130318">
    <property type="protein sequence ID" value="WNQ13595.1"/>
    <property type="molecule type" value="Genomic_DNA"/>
</dbReference>
<evidence type="ECO:0000313" key="5">
    <source>
        <dbReference type="EMBL" id="WNQ13595.1"/>
    </source>
</evidence>
<dbReference type="PANTHER" id="PTHR43708:SF5">
    <property type="entry name" value="CONSERVED EXPRESSED OXIDOREDUCTASE (EUROFUNG)-RELATED"/>
    <property type="match status" value="1"/>
</dbReference>